<reference evidence="2 3" key="1">
    <citation type="submission" date="2024-07" db="EMBL/GenBank/DDBJ databases">
        <title>Draft sequence of the Neodothiora populina.</title>
        <authorList>
            <person name="Drown D.D."/>
            <person name="Schuette U.S."/>
            <person name="Buechlein A.B."/>
            <person name="Rusch D.R."/>
            <person name="Winton L.W."/>
            <person name="Adams G.A."/>
        </authorList>
    </citation>
    <scope>NUCLEOTIDE SEQUENCE [LARGE SCALE GENOMIC DNA]</scope>
    <source>
        <strain evidence="2 3">CPC 39397</strain>
    </source>
</reference>
<dbReference type="GeneID" id="95980864"/>
<protein>
    <submittedName>
        <fullName evidence="2">Uncharacterized protein</fullName>
    </submittedName>
</protein>
<feature type="region of interest" description="Disordered" evidence="1">
    <location>
        <begin position="161"/>
        <end position="191"/>
    </location>
</feature>
<sequence length="226" mass="25828">MDTAMASGHEPTASPQPHCAICGGDSSVCGHEEERLKRALNEAQSRWLANEQIRGARHWVLSHAREMILFTYHGLEAQRRAQYEAHLVTIPYYNLYQIYQDGAPLPPHQLENLKAQIHQAWEHMHRTLDKDWQNCLQKYPELLDYYFSLVKLEVPEEQDTRVEHPMINQGEKKRRRDKRRGSADHRGLRGIPAMPANAAFGFGRFSSPSIPMPSPGASAYGGFPPY</sequence>
<dbReference type="RefSeq" id="XP_069201832.1">
    <property type="nucleotide sequence ID" value="XM_069347856.1"/>
</dbReference>
<evidence type="ECO:0000256" key="1">
    <source>
        <dbReference type="SAM" id="MobiDB-lite"/>
    </source>
</evidence>
<dbReference type="Proteomes" id="UP001562354">
    <property type="component" value="Unassembled WGS sequence"/>
</dbReference>
<accession>A0ABR3PHG3</accession>
<evidence type="ECO:0000313" key="3">
    <source>
        <dbReference type="Proteomes" id="UP001562354"/>
    </source>
</evidence>
<evidence type="ECO:0000313" key="2">
    <source>
        <dbReference type="EMBL" id="KAL1305559.1"/>
    </source>
</evidence>
<organism evidence="2 3">
    <name type="scientific">Neodothiora populina</name>
    <dbReference type="NCBI Taxonomy" id="2781224"/>
    <lineage>
        <taxon>Eukaryota</taxon>
        <taxon>Fungi</taxon>
        <taxon>Dikarya</taxon>
        <taxon>Ascomycota</taxon>
        <taxon>Pezizomycotina</taxon>
        <taxon>Dothideomycetes</taxon>
        <taxon>Dothideomycetidae</taxon>
        <taxon>Dothideales</taxon>
        <taxon>Dothioraceae</taxon>
        <taxon>Neodothiora</taxon>
    </lineage>
</organism>
<name>A0ABR3PHG3_9PEZI</name>
<keyword evidence="3" id="KW-1185">Reference proteome</keyword>
<proteinExistence type="predicted"/>
<comment type="caution">
    <text evidence="2">The sequence shown here is derived from an EMBL/GenBank/DDBJ whole genome shotgun (WGS) entry which is preliminary data.</text>
</comment>
<dbReference type="EMBL" id="JBFMKM010000006">
    <property type="protein sequence ID" value="KAL1305559.1"/>
    <property type="molecule type" value="Genomic_DNA"/>
</dbReference>
<gene>
    <name evidence="2" type="ORF">AAFC00_007165</name>
</gene>